<dbReference type="InterPro" id="IPR013752">
    <property type="entry name" value="KPA_reductase"/>
</dbReference>
<accession>A0ABV0M4W0</accession>
<keyword evidence="7 10" id="KW-0560">Oxidoreductase</keyword>
<dbReference type="InterPro" id="IPR008927">
    <property type="entry name" value="6-PGluconate_DH-like_C_sf"/>
</dbReference>
<dbReference type="PANTHER" id="PTHR43765:SF2">
    <property type="entry name" value="2-DEHYDROPANTOATE 2-REDUCTASE"/>
    <property type="match status" value="1"/>
</dbReference>
<keyword evidence="6 10" id="KW-0521">NADP</keyword>
<evidence type="ECO:0000259" key="11">
    <source>
        <dbReference type="Pfam" id="PF02558"/>
    </source>
</evidence>
<dbReference type="PANTHER" id="PTHR43765">
    <property type="entry name" value="2-DEHYDROPANTOATE 2-REDUCTASE-RELATED"/>
    <property type="match status" value="1"/>
</dbReference>
<dbReference type="Pfam" id="PF02558">
    <property type="entry name" value="ApbA"/>
    <property type="match status" value="1"/>
</dbReference>
<dbReference type="Gene3D" id="1.10.1040.10">
    <property type="entry name" value="N-(1-d-carboxylethyl)-l-norvaline Dehydrogenase, domain 2"/>
    <property type="match status" value="1"/>
</dbReference>
<evidence type="ECO:0000313" key="14">
    <source>
        <dbReference type="Proteomes" id="UP001496627"/>
    </source>
</evidence>
<dbReference type="InterPro" id="IPR050838">
    <property type="entry name" value="Ketopantoate_reductase"/>
</dbReference>
<dbReference type="EMBL" id="JBEAAL010000014">
    <property type="protein sequence ID" value="MEQ1406917.1"/>
    <property type="molecule type" value="Genomic_DNA"/>
</dbReference>
<proteinExistence type="inferred from homology"/>
<evidence type="ECO:0000256" key="10">
    <source>
        <dbReference type="RuleBase" id="RU362068"/>
    </source>
</evidence>
<dbReference type="Pfam" id="PF08546">
    <property type="entry name" value="ApbA_C"/>
    <property type="match status" value="1"/>
</dbReference>
<dbReference type="InterPro" id="IPR036291">
    <property type="entry name" value="NAD(P)-bd_dom_sf"/>
</dbReference>
<evidence type="ECO:0000256" key="4">
    <source>
        <dbReference type="ARBA" id="ARBA00019465"/>
    </source>
</evidence>
<feature type="domain" description="Ketopantoate reductase N-terminal" evidence="11">
    <location>
        <begin position="3"/>
        <end position="147"/>
    </location>
</feature>
<name>A0ABV0M4W0_9HYPH</name>
<evidence type="ECO:0000256" key="8">
    <source>
        <dbReference type="ARBA" id="ARBA00032024"/>
    </source>
</evidence>
<comment type="catalytic activity">
    <reaction evidence="9 10">
        <text>(R)-pantoate + NADP(+) = 2-dehydropantoate + NADPH + H(+)</text>
        <dbReference type="Rhea" id="RHEA:16233"/>
        <dbReference type="ChEBI" id="CHEBI:11561"/>
        <dbReference type="ChEBI" id="CHEBI:15378"/>
        <dbReference type="ChEBI" id="CHEBI:15980"/>
        <dbReference type="ChEBI" id="CHEBI:57783"/>
        <dbReference type="ChEBI" id="CHEBI:58349"/>
        <dbReference type="EC" id="1.1.1.169"/>
    </reaction>
</comment>
<evidence type="ECO:0000259" key="12">
    <source>
        <dbReference type="Pfam" id="PF08546"/>
    </source>
</evidence>
<gene>
    <name evidence="13" type="ORF">ABK249_18470</name>
</gene>
<protein>
    <recommendedName>
        <fullName evidence="4 10">2-dehydropantoate 2-reductase</fullName>
        <ecNumber evidence="3 10">1.1.1.169</ecNumber>
    </recommendedName>
    <alternativeName>
        <fullName evidence="8 10">Ketopantoate reductase</fullName>
    </alternativeName>
</protein>
<evidence type="ECO:0000256" key="7">
    <source>
        <dbReference type="ARBA" id="ARBA00023002"/>
    </source>
</evidence>
<dbReference type="SUPFAM" id="SSF51735">
    <property type="entry name" value="NAD(P)-binding Rossmann-fold domains"/>
    <property type="match status" value="1"/>
</dbReference>
<organism evidence="13 14">
    <name type="scientific">Neorhizobium phenanthreniclasticum</name>
    <dbReference type="NCBI Taxonomy" id="3157917"/>
    <lineage>
        <taxon>Bacteria</taxon>
        <taxon>Pseudomonadati</taxon>
        <taxon>Pseudomonadota</taxon>
        <taxon>Alphaproteobacteria</taxon>
        <taxon>Hyphomicrobiales</taxon>
        <taxon>Rhizobiaceae</taxon>
        <taxon>Rhizobium/Agrobacterium group</taxon>
        <taxon>Neorhizobium</taxon>
    </lineage>
</organism>
<evidence type="ECO:0000256" key="5">
    <source>
        <dbReference type="ARBA" id="ARBA00022655"/>
    </source>
</evidence>
<dbReference type="Gene3D" id="3.40.50.720">
    <property type="entry name" value="NAD(P)-binding Rossmann-like Domain"/>
    <property type="match status" value="1"/>
</dbReference>
<evidence type="ECO:0000256" key="2">
    <source>
        <dbReference type="ARBA" id="ARBA00007870"/>
    </source>
</evidence>
<dbReference type="InterPro" id="IPR013332">
    <property type="entry name" value="KPR_N"/>
</dbReference>
<dbReference type="RefSeq" id="WP_037145033.1">
    <property type="nucleotide sequence ID" value="NZ_JBEAAL010000014.1"/>
</dbReference>
<dbReference type="InterPro" id="IPR013328">
    <property type="entry name" value="6PGD_dom2"/>
</dbReference>
<evidence type="ECO:0000256" key="1">
    <source>
        <dbReference type="ARBA" id="ARBA00004994"/>
    </source>
</evidence>
<keyword evidence="14" id="KW-1185">Reference proteome</keyword>
<dbReference type="GO" id="GO:0008677">
    <property type="term" value="F:2-dehydropantoate 2-reductase activity"/>
    <property type="evidence" value="ECO:0007669"/>
    <property type="project" value="UniProtKB-EC"/>
</dbReference>
<dbReference type="NCBIfam" id="TIGR00745">
    <property type="entry name" value="apbA_panE"/>
    <property type="match status" value="1"/>
</dbReference>
<dbReference type="InterPro" id="IPR003710">
    <property type="entry name" value="ApbA"/>
</dbReference>
<evidence type="ECO:0000256" key="9">
    <source>
        <dbReference type="ARBA" id="ARBA00048793"/>
    </source>
</evidence>
<reference evidence="13 14" key="1">
    <citation type="submission" date="2024-05" db="EMBL/GenBank/DDBJ databases">
        <title>Neorhizobium sp. Rsf11, a plant growth promoting and heavy metal resistant PAH-degrader.</title>
        <authorList>
            <person name="Golubev S.N."/>
            <person name="Muratova A.Y."/>
            <person name="Markelova M.I."/>
        </authorList>
    </citation>
    <scope>NUCLEOTIDE SEQUENCE [LARGE SCALE GENOMIC DNA]</scope>
    <source>
        <strain evidence="13 14">Rsf11</strain>
    </source>
</reference>
<keyword evidence="5 10" id="KW-0566">Pantothenate biosynthesis</keyword>
<comment type="pathway">
    <text evidence="1 10">Cofactor biosynthesis; (R)-pantothenate biosynthesis; (R)-pantoate from 3-methyl-2-oxobutanoate: step 2/2.</text>
</comment>
<dbReference type="SUPFAM" id="SSF48179">
    <property type="entry name" value="6-phosphogluconate dehydrogenase C-terminal domain-like"/>
    <property type="match status" value="1"/>
</dbReference>
<sequence length="305" mass="32297">MRIAVIGAGAMGGLFAARLAGSGQDVSLIDVAPAQIEAIKANGLRLTGDDGEKTYSLPIGAAERYTGAFDLLIVFTKGMHTEAAMAAARHLIGPQTLALTVQNGIGNVETIEAFIPRERIAMGMTNWPSTLVAPGHIRVPGDGQIRIWAANGVPSPGLQDLCNMLENAGLNCELDPAVEVAIWEKLAFNAALNSLAAATDLTVGEMADRQEARQIVFAILSEALAVAKARGLDVDVERTRQSVEHAFAHHRPHKPSMLQDRLAGRPMEIGTITGAVAREGLRQGVSTPVTAAFANLLSLFERKNV</sequence>
<dbReference type="Proteomes" id="UP001496627">
    <property type="component" value="Unassembled WGS sequence"/>
</dbReference>
<comment type="function">
    <text evidence="10">Catalyzes the NADPH-dependent reduction of ketopantoate into pantoic acid.</text>
</comment>
<dbReference type="EC" id="1.1.1.169" evidence="3 10"/>
<comment type="caution">
    <text evidence="13">The sequence shown here is derived from an EMBL/GenBank/DDBJ whole genome shotgun (WGS) entry which is preliminary data.</text>
</comment>
<feature type="domain" description="Ketopantoate reductase C-terminal" evidence="12">
    <location>
        <begin position="179"/>
        <end position="299"/>
    </location>
</feature>
<evidence type="ECO:0000256" key="3">
    <source>
        <dbReference type="ARBA" id="ARBA00013014"/>
    </source>
</evidence>
<comment type="similarity">
    <text evidence="2 10">Belongs to the ketopantoate reductase family.</text>
</comment>
<evidence type="ECO:0000256" key="6">
    <source>
        <dbReference type="ARBA" id="ARBA00022857"/>
    </source>
</evidence>
<evidence type="ECO:0000313" key="13">
    <source>
        <dbReference type="EMBL" id="MEQ1406917.1"/>
    </source>
</evidence>